<dbReference type="OrthoDB" id="5984855at2759"/>
<comment type="caution">
    <text evidence="1">The sequence shown here is derived from an EMBL/GenBank/DDBJ whole genome shotgun (WGS) entry which is preliminary data.</text>
</comment>
<evidence type="ECO:0000313" key="1">
    <source>
        <dbReference type="EMBL" id="KAJ8024301.1"/>
    </source>
</evidence>
<reference evidence="1" key="1">
    <citation type="submission" date="2021-10" db="EMBL/GenBank/DDBJ databases">
        <title>Tropical sea cucumber genome reveals ecological adaptation and Cuvierian tubules defense mechanism.</title>
        <authorList>
            <person name="Chen T."/>
        </authorList>
    </citation>
    <scope>NUCLEOTIDE SEQUENCE</scope>
    <source>
        <strain evidence="1">Nanhai2018</strain>
        <tissue evidence="1">Muscle</tissue>
    </source>
</reference>
<organism evidence="1 2">
    <name type="scientific">Holothuria leucospilota</name>
    <name type="common">Black long sea cucumber</name>
    <name type="synonym">Mertensiothuria leucospilota</name>
    <dbReference type="NCBI Taxonomy" id="206669"/>
    <lineage>
        <taxon>Eukaryota</taxon>
        <taxon>Metazoa</taxon>
        <taxon>Echinodermata</taxon>
        <taxon>Eleutherozoa</taxon>
        <taxon>Echinozoa</taxon>
        <taxon>Holothuroidea</taxon>
        <taxon>Aspidochirotacea</taxon>
        <taxon>Aspidochirotida</taxon>
        <taxon>Holothuriidae</taxon>
        <taxon>Holothuria</taxon>
    </lineage>
</organism>
<evidence type="ECO:0000313" key="2">
    <source>
        <dbReference type="Proteomes" id="UP001152320"/>
    </source>
</evidence>
<dbReference type="PANTHER" id="PTHR19324">
    <property type="entry name" value="PERFORIN-LIKE PROTEIN 1"/>
    <property type="match status" value="1"/>
</dbReference>
<dbReference type="PANTHER" id="PTHR19324:SF33">
    <property type="entry name" value="MUCIN-5AC"/>
    <property type="match status" value="1"/>
</dbReference>
<dbReference type="AlphaFoldDB" id="A0A9Q0YRV5"/>
<dbReference type="Proteomes" id="UP001152320">
    <property type="component" value="Chromosome 19"/>
</dbReference>
<name>A0A9Q0YRV5_HOLLE</name>
<dbReference type="EMBL" id="JAIZAY010000019">
    <property type="protein sequence ID" value="KAJ8024301.1"/>
    <property type="molecule type" value="Genomic_DNA"/>
</dbReference>
<accession>A0A9Q0YRV5</accession>
<gene>
    <name evidence="1" type="ORF">HOLleu_37004</name>
</gene>
<protein>
    <submittedName>
        <fullName evidence="1">Uncharacterized protein</fullName>
    </submittedName>
</protein>
<sequence length="89" mass="9615">MKVSGQAPTPSAVRYIGVGYNLVQGNPEWGLLRNGGVDPGILPTRKILLLTYDEGRVSADRRFEVPDEVDFSSRQSCVTEKSATVFSGG</sequence>
<keyword evidence="2" id="KW-1185">Reference proteome</keyword>
<proteinExistence type="predicted"/>